<dbReference type="SUPFAM" id="SSF52490">
    <property type="entry name" value="Tubulin nucleotide-binding domain-like"/>
    <property type="match status" value="1"/>
</dbReference>
<feature type="compositionally biased region" description="Basic and acidic residues" evidence="8">
    <location>
        <begin position="366"/>
        <end position="389"/>
    </location>
</feature>
<dbReference type="Pfam" id="PF00091">
    <property type="entry name" value="Tubulin"/>
    <property type="match status" value="1"/>
</dbReference>
<sequence length="477" mass="52427">METKNKATNNPVATDRKKENVNTDFTQKAVIRAIGVGGGGCNAINRMVLSQVKGVDFIAINTDNQALELNAAPTRVRIGDKLTRGLGAGADPEVGAKAATESRDEISGLLRGTDLLFVTAGMGGGTGTGAAPVIAQIAQDMGILTVGVVTKPFRFEGAKRSINAEGGIEELSKYVDSLIVVPNDKLLDIADEDTTVDQAFAMADHVLRYGITGISDLVSVPGLINLDMADVKRVMTDAGICHMGIGRAQGPDRVEDAIDEAIHSPLLDSNIDGAQKIIINFTGSSMKIREVSEAASLVRDSAHPSADIIIGAVLDENLDDEIMITIIASGFDDSNEFGAEVNTESFRTIGSAVRNEDLNTDFAVDNQRDRSSARQASRDERSNLRREEYTPSYETNYEDPFPRERRNTERRSSYRDSGYNEAPYRESRRDEREDSRRNDFQTPTYDERENRSQQRRESNNRNQNSRILPWLFNEDEK</sequence>
<feature type="binding site" evidence="5">
    <location>
        <position position="160"/>
    </location>
    <ligand>
        <name>GTP</name>
        <dbReference type="ChEBI" id="CHEBI:37565"/>
    </ligand>
</feature>
<dbReference type="PROSITE" id="PS01134">
    <property type="entry name" value="FTSZ_1"/>
    <property type="match status" value="1"/>
</dbReference>
<dbReference type="PANTHER" id="PTHR30314:SF3">
    <property type="entry name" value="MITOCHONDRIAL DIVISION PROTEIN FSZA"/>
    <property type="match status" value="1"/>
</dbReference>
<dbReference type="GO" id="GO:0032153">
    <property type="term" value="C:cell division site"/>
    <property type="evidence" value="ECO:0007669"/>
    <property type="project" value="UniProtKB-UniRule"/>
</dbReference>
<evidence type="ECO:0000259" key="10">
    <source>
        <dbReference type="SMART" id="SM00865"/>
    </source>
</evidence>
<dbReference type="InterPro" id="IPR018316">
    <property type="entry name" value="Tubulin/FtsZ_2-layer-sand-dom"/>
</dbReference>
<dbReference type="SMART" id="SM00865">
    <property type="entry name" value="Tubulin_C"/>
    <property type="match status" value="1"/>
</dbReference>
<dbReference type="GO" id="GO:0005525">
    <property type="term" value="F:GTP binding"/>
    <property type="evidence" value="ECO:0007669"/>
    <property type="project" value="UniProtKB-UniRule"/>
</dbReference>
<feature type="compositionally biased region" description="Basic and acidic residues" evidence="8">
    <location>
        <begin position="423"/>
        <end position="459"/>
    </location>
</feature>
<dbReference type="InterPro" id="IPR020805">
    <property type="entry name" value="Cell_div_FtsZ_CS"/>
</dbReference>
<reference evidence="12" key="1">
    <citation type="submission" date="2018-02" db="EMBL/GenBank/DDBJ databases">
        <authorList>
            <person name="Holder M.E."/>
            <person name="Ajami N.J."/>
            <person name="Petrosino J.F."/>
        </authorList>
    </citation>
    <scope>NUCLEOTIDE SEQUENCE [LARGE SCALE GENOMIC DNA]</scope>
    <source>
        <strain evidence="12">CCUG 47711</strain>
    </source>
</reference>
<evidence type="ECO:0000256" key="5">
    <source>
        <dbReference type="HAMAP-Rule" id="MF_00909"/>
    </source>
</evidence>
<organism evidence="11 12">
    <name type="scientific">Fastidiosipila sanguinis</name>
    <dbReference type="NCBI Taxonomy" id="236753"/>
    <lineage>
        <taxon>Bacteria</taxon>
        <taxon>Bacillati</taxon>
        <taxon>Bacillota</taxon>
        <taxon>Clostridia</taxon>
        <taxon>Eubacteriales</taxon>
        <taxon>Oscillospiraceae</taxon>
        <taxon>Fastidiosipila</taxon>
    </lineage>
</organism>
<keyword evidence="12" id="KW-1185">Reference proteome</keyword>
<dbReference type="SMART" id="SM00864">
    <property type="entry name" value="Tubulin"/>
    <property type="match status" value="1"/>
</dbReference>
<comment type="function">
    <text evidence="5 7">Essential cell division protein that forms a contractile ring structure (Z ring) at the future cell division site. The regulation of the ring assembly controls the timing and the location of cell division. One of the functions of the FtsZ ring is to recruit other cell division proteins to the septum to produce a new cell wall between the dividing cells. Binds GTP and shows GTPase activity.</text>
</comment>
<evidence type="ECO:0000256" key="1">
    <source>
        <dbReference type="ARBA" id="ARBA00009690"/>
    </source>
</evidence>
<feature type="binding site" evidence="5">
    <location>
        <position position="204"/>
    </location>
    <ligand>
        <name>GTP</name>
        <dbReference type="ChEBI" id="CHEBI:37565"/>
    </ligand>
</feature>
<keyword evidence="4 5" id="KW-0717">Septation</keyword>
<evidence type="ECO:0000256" key="2">
    <source>
        <dbReference type="ARBA" id="ARBA00022741"/>
    </source>
</evidence>
<dbReference type="PANTHER" id="PTHR30314">
    <property type="entry name" value="CELL DIVISION PROTEIN FTSZ-RELATED"/>
    <property type="match status" value="1"/>
</dbReference>
<keyword evidence="5" id="KW-0963">Cytoplasm</keyword>
<name>A0A2S0KNU3_9FIRM</name>
<evidence type="ECO:0000259" key="9">
    <source>
        <dbReference type="SMART" id="SM00864"/>
    </source>
</evidence>
<dbReference type="CDD" id="cd02201">
    <property type="entry name" value="FtsZ_type1"/>
    <property type="match status" value="1"/>
</dbReference>
<dbReference type="Gene3D" id="3.40.50.1440">
    <property type="entry name" value="Tubulin/FtsZ, GTPase domain"/>
    <property type="match status" value="1"/>
</dbReference>
<protein>
    <recommendedName>
        <fullName evidence="5 6">Cell division protein FtsZ</fullName>
    </recommendedName>
</protein>
<dbReference type="EMBL" id="CP027226">
    <property type="protein sequence ID" value="AVM42705.1"/>
    <property type="molecule type" value="Genomic_DNA"/>
</dbReference>
<comment type="similarity">
    <text evidence="1 5 7">Belongs to the FtsZ family.</text>
</comment>
<feature type="region of interest" description="Disordered" evidence="8">
    <location>
        <begin position="1"/>
        <end position="20"/>
    </location>
</feature>
<dbReference type="InterPro" id="IPR036525">
    <property type="entry name" value="Tubulin/FtsZ_GTPase_sf"/>
</dbReference>
<evidence type="ECO:0000256" key="7">
    <source>
        <dbReference type="RuleBase" id="RU000631"/>
    </source>
</evidence>
<proteinExistence type="inferred from homology"/>
<feature type="compositionally biased region" description="Polar residues" evidence="8">
    <location>
        <begin position="1"/>
        <end position="12"/>
    </location>
</feature>
<feature type="binding site" evidence="5">
    <location>
        <begin position="125"/>
        <end position="127"/>
    </location>
    <ligand>
        <name>GTP</name>
        <dbReference type="ChEBI" id="CHEBI:37565"/>
    </ligand>
</feature>
<dbReference type="FunFam" id="3.40.50.1440:FF:000001">
    <property type="entry name" value="Cell division protein FtsZ"/>
    <property type="match status" value="1"/>
</dbReference>
<gene>
    <name evidence="5" type="primary">ftsZ</name>
    <name evidence="11" type="ORF">C5Q98_05535</name>
</gene>
<dbReference type="GO" id="GO:0051258">
    <property type="term" value="P:protein polymerization"/>
    <property type="evidence" value="ECO:0007669"/>
    <property type="project" value="UniProtKB-UniRule"/>
</dbReference>
<dbReference type="InterPro" id="IPR024757">
    <property type="entry name" value="FtsZ_C"/>
</dbReference>
<dbReference type="GO" id="GO:0000917">
    <property type="term" value="P:division septum assembly"/>
    <property type="evidence" value="ECO:0007669"/>
    <property type="project" value="UniProtKB-KW"/>
</dbReference>
<dbReference type="NCBIfam" id="TIGR00065">
    <property type="entry name" value="ftsZ"/>
    <property type="match status" value="1"/>
</dbReference>
<dbReference type="GO" id="GO:0043093">
    <property type="term" value="P:FtsZ-dependent cytokinesis"/>
    <property type="evidence" value="ECO:0007669"/>
    <property type="project" value="UniProtKB-UniRule"/>
</dbReference>
<keyword evidence="5 7" id="KW-0131">Cell cycle</keyword>
<dbReference type="Pfam" id="PF12327">
    <property type="entry name" value="FtsZ_C"/>
    <property type="match status" value="1"/>
</dbReference>
<dbReference type="AlphaFoldDB" id="A0A2S0KNU3"/>
<evidence type="ECO:0000256" key="6">
    <source>
        <dbReference type="NCBIfam" id="TIGR00065"/>
    </source>
</evidence>
<feature type="domain" description="Tubulin/FtsZ GTPase" evidence="9">
    <location>
        <begin position="30"/>
        <end position="222"/>
    </location>
</feature>
<dbReference type="Proteomes" id="UP000237947">
    <property type="component" value="Chromosome"/>
</dbReference>
<dbReference type="InterPro" id="IPR003008">
    <property type="entry name" value="Tubulin_FtsZ_GTPase"/>
</dbReference>
<dbReference type="OrthoDB" id="9813375at2"/>
<dbReference type="InterPro" id="IPR045061">
    <property type="entry name" value="FtsZ/CetZ"/>
</dbReference>
<comment type="subunit">
    <text evidence="5">Homodimer. Polymerizes to form a dynamic ring structure in a strictly GTP-dependent manner. Interacts directly with several other division proteins.</text>
</comment>
<keyword evidence="5 7" id="KW-0132">Cell division</keyword>
<accession>A0A2S0KNU3</accession>
<feature type="domain" description="Tubulin/FtsZ 2-layer sandwich" evidence="10">
    <location>
        <begin position="224"/>
        <end position="340"/>
    </location>
</feature>
<dbReference type="InterPro" id="IPR008280">
    <property type="entry name" value="Tub_FtsZ_C"/>
</dbReference>
<evidence type="ECO:0000256" key="3">
    <source>
        <dbReference type="ARBA" id="ARBA00023134"/>
    </source>
</evidence>
<dbReference type="InterPro" id="IPR037103">
    <property type="entry name" value="Tubulin/FtsZ-like_C"/>
</dbReference>
<dbReference type="PRINTS" id="PR00423">
    <property type="entry name" value="CELLDVISFTSZ"/>
</dbReference>
<keyword evidence="2 5" id="KW-0547">Nucleotide-binding</keyword>
<dbReference type="GO" id="GO:0003924">
    <property type="term" value="F:GTPase activity"/>
    <property type="evidence" value="ECO:0007669"/>
    <property type="project" value="UniProtKB-UniRule"/>
</dbReference>
<feature type="compositionally biased region" description="Basic and acidic residues" evidence="8">
    <location>
        <begin position="400"/>
        <end position="414"/>
    </location>
</feature>
<comment type="subcellular location">
    <subcellularLocation>
        <location evidence="5">Cytoplasm</location>
    </subcellularLocation>
    <text evidence="5">Assembles at midcell at the inner surface of the cytoplasmic membrane.</text>
</comment>
<dbReference type="KEGG" id="fsa:C5Q98_05535"/>
<keyword evidence="3 5" id="KW-0342">GTP-binding</keyword>
<evidence type="ECO:0000313" key="11">
    <source>
        <dbReference type="EMBL" id="AVM42705.1"/>
    </source>
</evidence>
<dbReference type="HAMAP" id="MF_00909">
    <property type="entry name" value="FtsZ"/>
    <property type="match status" value="1"/>
</dbReference>
<feature type="binding site" evidence="5">
    <location>
        <position position="156"/>
    </location>
    <ligand>
        <name>GTP</name>
        <dbReference type="ChEBI" id="CHEBI:37565"/>
    </ligand>
</feature>
<dbReference type="InterPro" id="IPR000158">
    <property type="entry name" value="Cell_div_FtsZ"/>
</dbReference>
<dbReference type="GO" id="GO:0005737">
    <property type="term" value="C:cytoplasm"/>
    <property type="evidence" value="ECO:0007669"/>
    <property type="project" value="UniProtKB-SubCell"/>
</dbReference>
<dbReference type="PROSITE" id="PS01135">
    <property type="entry name" value="FTSZ_2"/>
    <property type="match status" value="1"/>
</dbReference>
<feature type="region of interest" description="Disordered" evidence="8">
    <location>
        <begin position="360"/>
        <end position="477"/>
    </location>
</feature>
<dbReference type="Gene3D" id="3.30.1330.20">
    <property type="entry name" value="Tubulin/FtsZ, C-terminal domain"/>
    <property type="match status" value="1"/>
</dbReference>
<evidence type="ECO:0000256" key="8">
    <source>
        <dbReference type="SAM" id="MobiDB-lite"/>
    </source>
</evidence>
<feature type="binding site" evidence="5">
    <location>
        <begin position="38"/>
        <end position="42"/>
    </location>
    <ligand>
        <name>GTP</name>
        <dbReference type="ChEBI" id="CHEBI:37565"/>
    </ligand>
</feature>
<evidence type="ECO:0000313" key="12">
    <source>
        <dbReference type="Proteomes" id="UP000237947"/>
    </source>
</evidence>
<evidence type="ECO:0000256" key="4">
    <source>
        <dbReference type="ARBA" id="ARBA00023210"/>
    </source>
</evidence>
<dbReference type="SUPFAM" id="SSF55307">
    <property type="entry name" value="Tubulin C-terminal domain-like"/>
    <property type="match status" value="1"/>
</dbReference>